<dbReference type="GO" id="GO:0004650">
    <property type="term" value="F:polygalacturonase activity"/>
    <property type="evidence" value="ECO:0007669"/>
    <property type="project" value="InterPro"/>
</dbReference>
<feature type="compositionally biased region" description="Basic residues" evidence="11">
    <location>
        <begin position="523"/>
        <end position="537"/>
    </location>
</feature>
<keyword evidence="8 10" id="KW-0326">Glycosidase</keyword>
<keyword evidence="14" id="KW-1185">Reference proteome</keyword>
<sequence>MLTFLLFALPAAAQLSGAVGPTTSYASKAANKVCNIVDYGGFPGNGTDIGPALSSAWSDCAKGGLVYIPPGNFSMATFPALKDGVSSAVQLDGVVHRTGAEGSTMFSFRNCKDFEFFSGNSRGAIQGYGNEYLSQGEYGPRLMRFEEMSNFSVHGLALVDSPAYYLTLDTISNGEIYNIIMRGPTVLGGTDAIDVWGENVWIHDVEATNGDECATVKNPSYNLLIESVYCNLSGGMSIGSLSTGTDIHDIYYRHIYANDADPCFIKYNGGNGTVRNIVWDTVTVPGGSYPLSIDSSWGSAHDGDGVEITNLTFKNWHGYNSNNARPAIRFQCGSEVPCTEISLENVNMFSEDDYVVYACENAYGKGACLETASTAAATGYTAHQTMTSIGVYTTTWMVDDITTAMLANTSYTIPSAPTSFYPGQSPYSALLHLSGPGGLGAASSSVYASSTAVAGSSAASSITAAAGSSALPSSAGVAASQQSLSSAAPSQTASVPGQEGQTSCSSNYKEPEQGSKPYDHKAFHLHKGSHQNKGGHQ</sequence>
<keyword evidence="7" id="KW-0325">Glycoprotein</keyword>
<dbReference type="Proteomes" id="UP000184546">
    <property type="component" value="Unassembled WGS sequence"/>
</dbReference>
<dbReference type="AlphaFoldDB" id="A0A1L9WGK0"/>
<evidence type="ECO:0000256" key="3">
    <source>
        <dbReference type="ARBA" id="ARBA00022525"/>
    </source>
</evidence>
<evidence type="ECO:0000256" key="2">
    <source>
        <dbReference type="ARBA" id="ARBA00008834"/>
    </source>
</evidence>
<dbReference type="GeneID" id="30977824"/>
<dbReference type="InterPro" id="IPR011050">
    <property type="entry name" value="Pectin_lyase_fold/virulence"/>
</dbReference>
<keyword evidence="9" id="KW-0961">Cell wall biogenesis/degradation</keyword>
<keyword evidence="4 12" id="KW-0732">Signal</keyword>
<dbReference type="GO" id="GO:0071555">
    <property type="term" value="P:cell wall organization"/>
    <property type="evidence" value="ECO:0007669"/>
    <property type="project" value="UniProtKB-KW"/>
</dbReference>
<evidence type="ECO:0000256" key="10">
    <source>
        <dbReference type="RuleBase" id="RU361169"/>
    </source>
</evidence>
<dbReference type="GO" id="GO:0005975">
    <property type="term" value="P:carbohydrate metabolic process"/>
    <property type="evidence" value="ECO:0007669"/>
    <property type="project" value="InterPro"/>
</dbReference>
<comment type="subcellular location">
    <subcellularLocation>
        <location evidence="1">Secreted</location>
    </subcellularLocation>
</comment>
<evidence type="ECO:0008006" key="15">
    <source>
        <dbReference type="Google" id="ProtNLM"/>
    </source>
</evidence>
<evidence type="ECO:0000256" key="6">
    <source>
        <dbReference type="ARBA" id="ARBA00023157"/>
    </source>
</evidence>
<evidence type="ECO:0000256" key="8">
    <source>
        <dbReference type="ARBA" id="ARBA00023295"/>
    </source>
</evidence>
<keyword evidence="3" id="KW-0964">Secreted</keyword>
<evidence type="ECO:0000256" key="12">
    <source>
        <dbReference type="SAM" id="SignalP"/>
    </source>
</evidence>
<evidence type="ECO:0000256" key="11">
    <source>
        <dbReference type="SAM" id="MobiDB-lite"/>
    </source>
</evidence>
<evidence type="ECO:0000256" key="7">
    <source>
        <dbReference type="ARBA" id="ARBA00023180"/>
    </source>
</evidence>
<dbReference type="EMBL" id="KV878990">
    <property type="protein sequence ID" value="OJJ95311.1"/>
    <property type="molecule type" value="Genomic_DNA"/>
</dbReference>
<dbReference type="STRING" id="690307.A0A1L9WGK0"/>
<dbReference type="OrthoDB" id="2268901at2759"/>
<keyword evidence="5 10" id="KW-0378">Hydrolase</keyword>
<proteinExistence type="inferred from homology"/>
<accession>A0A1L9WGK0</accession>
<evidence type="ECO:0000256" key="4">
    <source>
        <dbReference type="ARBA" id="ARBA00022729"/>
    </source>
</evidence>
<dbReference type="Pfam" id="PF00295">
    <property type="entry name" value="Glyco_hydro_28"/>
    <property type="match status" value="1"/>
</dbReference>
<feature type="compositionally biased region" description="Low complexity" evidence="11">
    <location>
        <begin position="482"/>
        <end position="494"/>
    </location>
</feature>
<dbReference type="InterPro" id="IPR012334">
    <property type="entry name" value="Pectin_lyas_fold"/>
</dbReference>
<protein>
    <recommendedName>
        <fullName evidence="15">Glycoside hydrolase family 28 protein</fullName>
    </recommendedName>
</protein>
<dbReference type="OMA" id="YRNLYMN"/>
<dbReference type="SUPFAM" id="SSF51126">
    <property type="entry name" value="Pectin lyase-like"/>
    <property type="match status" value="1"/>
</dbReference>
<reference evidence="14" key="1">
    <citation type="journal article" date="2017" name="Genome Biol.">
        <title>Comparative genomics reveals high biological diversity and specific adaptations in the industrially and medically important fungal genus Aspergillus.</title>
        <authorList>
            <person name="de Vries R.P."/>
            <person name="Riley R."/>
            <person name="Wiebenga A."/>
            <person name="Aguilar-Osorio G."/>
            <person name="Amillis S."/>
            <person name="Uchima C.A."/>
            <person name="Anderluh G."/>
            <person name="Asadollahi M."/>
            <person name="Askin M."/>
            <person name="Barry K."/>
            <person name="Battaglia E."/>
            <person name="Bayram O."/>
            <person name="Benocci T."/>
            <person name="Braus-Stromeyer S.A."/>
            <person name="Caldana C."/>
            <person name="Canovas D."/>
            <person name="Cerqueira G.C."/>
            <person name="Chen F."/>
            <person name="Chen W."/>
            <person name="Choi C."/>
            <person name="Clum A."/>
            <person name="Dos Santos R.A."/>
            <person name="Damasio A.R."/>
            <person name="Diallinas G."/>
            <person name="Emri T."/>
            <person name="Fekete E."/>
            <person name="Flipphi M."/>
            <person name="Freyberg S."/>
            <person name="Gallo A."/>
            <person name="Gournas C."/>
            <person name="Habgood R."/>
            <person name="Hainaut M."/>
            <person name="Harispe M.L."/>
            <person name="Henrissat B."/>
            <person name="Hilden K.S."/>
            <person name="Hope R."/>
            <person name="Hossain A."/>
            <person name="Karabika E."/>
            <person name="Karaffa L."/>
            <person name="Karanyi Z."/>
            <person name="Krasevec N."/>
            <person name="Kuo A."/>
            <person name="Kusch H."/>
            <person name="LaButti K."/>
            <person name="Lagendijk E.L."/>
            <person name="Lapidus A."/>
            <person name="Levasseur A."/>
            <person name="Lindquist E."/>
            <person name="Lipzen A."/>
            <person name="Logrieco A.F."/>
            <person name="MacCabe A."/>
            <person name="Maekelae M.R."/>
            <person name="Malavazi I."/>
            <person name="Melin P."/>
            <person name="Meyer V."/>
            <person name="Mielnichuk N."/>
            <person name="Miskei M."/>
            <person name="Molnar A.P."/>
            <person name="Mule G."/>
            <person name="Ngan C.Y."/>
            <person name="Orejas M."/>
            <person name="Orosz E."/>
            <person name="Ouedraogo J.P."/>
            <person name="Overkamp K.M."/>
            <person name="Park H.-S."/>
            <person name="Perrone G."/>
            <person name="Piumi F."/>
            <person name="Punt P.J."/>
            <person name="Ram A.F."/>
            <person name="Ramon A."/>
            <person name="Rauscher S."/>
            <person name="Record E."/>
            <person name="Riano-Pachon D.M."/>
            <person name="Robert V."/>
            <person name="Roehrig J."/>
            <person name="Ruller R."/>
            <person name="Salamov A."/>
            <person name="Salih N.S."/>
            <person name="Samson R.A."/>
            <person name="Sandor E."/>
            <person name="Sanguinetti M."/>
            <person name="Schuetze T."/>
            <person name="Sepcic K."/>
            <person name="Shelest E."/>
            <person name="Sherlock G."/>
            <person name="Sophianopoulou V."/>
            <person name="Squina F.M."/>
            <person name="Sun H."/>
            <person name="Susca A."/>
            <person name="Todd R.B."/>
            <person name="Tsang A."/>
            <person name="Unkles S.E."/>
            <person name="van de Wiele N."/>
            <person name="van Rossen-Uffink D."/>
            <person name="Oliveira J.V."/>
            <person name="Vesth T.C."/>
            <person name="Visser J."/>
            <person name="Yu J.-H."/>
            <person name="Zhou M."/>
            <person name="Andersen M.R."/>
            <person name="Archer D.B."/>
            <person name="Baker S.E."/>
            <person name="Benoit I."/>
            <person name="Brakhage A.A."/>
            <person name="Braus G.H."/>
            <person name="Fischer R."/>
            <person name="Frisvad J.C."/>
            <person name="Goldman G.H."/>
            <person name="Houbraken J."/>
            <person name="Oakley B."/>
            <person name="Pocsi I."/>
            <person name="Scazzocchio C."/>
            <person name="Seiboth B."/>
            <person name="vanKuyk P.A."/>
            <person name="Wortman J."/>
            <person name="Dyer P.S."/>
            <person name="Grigoriev I.V."/>
        </authorList>
    </citation>
    <scope>NUCLEOTIDE SEQUENCE [LARGE SCALE GENOMIC DNA]</scope>
    <source>
        <strain evidence="14">ATCC 16872 / CBS 172.66 / WB 5094</strain>
    </source>
</reference>
<dbReference type="InterPro" id="IPR000743">
    <property type="entry name" value="Glyco_hydro_28"/>
</dbReference>
<organism evidence="13 14">
    <name type="scientific">Aspergillus aculeatus (strain ATCC 16872 / CBS 172.66 / WB 5094)</name>
    <dbReference type="NCBI Taxonomy" id="690307"/>
    <lineage>
        <taxon>Eukaryota</taxon>
        <taxon>Fungi</taxon>
        <taxon>Dikarya</taxon>
        <taxon>Ascomycota</taxon>
        <taxon>Pezizomycotina</taxon>
        <taxon>Eurotiomycetes</taxon>
        <taxon>Eurotiomycetidae</taxon>
        <taxon>Eurotiales</taxon>
        <taxon>Aspergillaceae</taxon>
        <taxon>Aspergillus</taxon>
        <taxon>Aspergillus subgen. Circumdati</taxon>
    </lineage>
</organism>
<dbReference type="PANTHER" id="PTHR31736:SF19">
    <property type="entry name" value="PECTIN LYASE SUPERFAMILY PROTEIN-RELATED"/>
    <property type="match status" value="1"/>
</dbReference>
<dbReference type="PANTHER" id="PTHR31736">
    <property type="match status" value="1"/>
</dbReference>
<comment type="similarity">
    <text evidence="2 10">Belongs to the glycosyl hydrolase 28 family.</text>
</comment>
<dbReference type="Gene3D" id="2.160.20.10">
    <property type="entry name" value="Single-stranded right-handed beta-helix, Pectin lyase-like"/>
    <property type="match status" value="1"/>
</dbReference>
<evidence type="ECO:0000256" key="5">
    <source>
        <dbReference type="ARBA" id="ARBA00022801"/>
    </source>
</evidence>
<evidence type="ECO:0000313" key="13">
    <source>
        <dbReference type="EMBL" id="OJJ95311.1"/>
    </source>
</evidence>
<dbReference type="RefSeq" id="XP_020051651.1">
    <property type="nucleotide sequence ID" value="XM_020204010.1"/>
</dbReference>
<evidence type="ECO:0000256" key="9">
    <source>
        <dbReference type="ARBA" id="ARBA00023316"/>
    </source>
</evidence>
<feature type="region of interest" description="Disordered" evidence="11">
    <location>
        <begin position="482"/>
        <end position="537"/>
    </location>
</feature>
<feature type="signal peptide" evidence="12">
    <location>
        <begin position="1"/>
        <end position="18"/>
    </location>
</feature>
<name>A0A1L9WGK0_ASPA1</name>
<gene>
    <name evidence="13" type="ORF">ASPACDRAFT_64581</name>
</gene>
<dbReference type="GO" id="GO:0046576">
    <property type="term" value="F:rhamnogalacturonan alpha-L-rhamnopyranosyl-(1-&gt;4)-alpha-D-galactopyranosyluronide lyase activity"/>
    <property type="evidence" value="ECO:0007669"/>
    <property type="project" value="UniProtKB-ARBA"/>
</dbReference>
<dbReference type="VEuPathDB" id="FungiDB:ASPACDRAFT_64581"/>
<feature type="chain" id="PRO_5013154770" description="Glycoside hydrolase family 28 protein" evidence="12">
    <location>
        <begin position="19"/>
        <end position="537"/>
    </location>
</feature>
<feature type="compositionally biased region" description="Polar residues" evidence="11">
    <location>
        <begin position="499"/>
        <end position="508"/>
    </location>
</feature>
<evidence type="ECO:0000313" key="14">
    <source>
        <dbReference type="Proteomes" id="UP000184546"/>
    </source>
</evidence>
<dbReference type="GO" id="GO:0005576">
    <property type="term" value="C:extracellular region"/>
    <property type="evidence" value="ECO:0007669"/>
    <property type="project" value="UniProtKB-SubCell"/>
</dbReference>
<feature type="compositionally biased region" description="Basic and acidic residues" evidence="11">
    <location>
        <begin position="509"/>
        <end position="522"/>
    </location>
</feature>
<keyword evidence="6" id="KW-1015">Disulfide bond</keyword>
<evidence type="ECO:0000256" key="1">
    <source>
        <dbReference type="ARBA" id="ARBA00004613"/>
    </source>
</evidence>